<dbReference type="InterPro" id="IPR015856">
    <property type="entry name" value="ABC_transpr_CbiO/EcfA_su"/>
</dbReference>
<dbReference type="PROSITE" id="PS50893">
    <property type="entry name" value="ABC_TRANSPORTER_2"/>
    <property type="match status" value="1"/>
</dbReference>
<dbReference type="PROSITE" id="PS00211">
    <property type="entry name" value="ABC_TRANSPORTER_1"/>
    <property type="match status" value="1"/>
</dbReference>
<dbReference type="InterPro" id="IPR003593">
    <property type="entry name" value="AAA+_ATPase"/>
</dbReference>
<dbReference type="InterPro" id="IPR030947">
    <property type="entry name" value="EcfA_1"/>
</dbReference>
<dbReference type="NCBIfam" id="TIGR04520">
    <property type="entry name" value="ECF_ATPase_1"/>
    <property type="match status" value="1"/>
</dbReference>
<dbReference type="EMBL" id="BSRI01000002">
    <property type="protein sequence ID" value="GLV60230.1"/>
    <property type="molecule type" value="Genomic_DNA"/>
</dbReference>
<dbReference type="RefSeq" id="WP_338257242.1">
    <property type="nucleotide sequence ID" value="NZ_BSRI01000002.1"/>
</dbReference>
<keyword evidence="3" id="KW-1003">Cell membrane</keyword>
<evidence type="ECO:0000259" key="8">
    <source>
        <dbReference type="PROSITE" id="PS50893"/>
    </source>
</evidence>
<dbReference type="Proteomes" id="UP001344906">
    <property type="component" value="Unassembled WGS sequence"/>
</dbReference>
<comment type="similarity">
    <text evidence="1">Belongs to the ABC transporter superfamily.</text>
</comment>
<dbReference type="InterPro" id="IPR027417">
    <property type="entry name" value="P-loop_NTPase"/>
</dbReference>
<sequence length="288" mass="31730">MSTSPLIDVQDVTYTYPVQPRKVGREQELQPEPALRGIDLRIQQGEYVVILGHNGSGKSTLARQCNALLLPDEGRVLVAGMDTRDLSCQRTIRERVGMIFQNPDNQLIATVVEDDVAWGLTVRGYAASEIRARVDSALEAVGIAHLRQLPPHQLSGGQRQRLAIAGILALQPSCIIADEATSMLDPFSRQEMARLFATLHRELGLTIMQVTHLLEEAVYAERIVVMEQGRVLDDGTPAQIFGDLERLRALKLIIPDPLALVARLRQAGFNLAPEAVSNEEIAREIAHA</sequence>
<keyword evidence="7" id="KW-0472">Membrane</keyword>
<dbReference type="Pfam" id="PF00005">
    <property type="entry name" value="ABC_tran"/>
    <property type="match status" value="1"/>
</dbReference>
<dbReference type="InterPro" id="IPR017871">
    <property type="entry name" value="ABC_transporter-like_CS"/>
</dbReference>
<dbReference type="SMART" id="SM00382">
    <property type="entry name" value="AAA"/>
    <property type="match status" value="1"/>
</dbReference>
<dbReference type="PANTHER" id="PTHR43553">
    <property type="entry name" value="HEAVY METAL TRANSPORTER"/>
    <property type="match status" value="1"/>
</dbReference>
<keyword evidence="10" id="KW-1185">Reference proteome</keyword>
<comment type="caution">
    <text evidence="9">The sequence shown here is derived from an EMBL/GenBank/DDBJ whole genome shotgun (WGS) entry which is preliminary data.</text>
</comment>
<dbReference type="GO" id="GO:0005524">
    <property type="term" value="F:ATP binding"/>
    <property type="evidence" value="ECO:0007669"/>
    <property type="project" value="UniProtKB-KW"/>
</dbReference>
<protein>
    <submittedName>
        <fullName evidence="9">Energy-coupling factor transporter ATP-binding protein EcfA1</fullName>
    </submittedName>
</protein>
<evidence type="ECO:0000256" key="4">
    <source>
        <dbReference type="ARBA" id="ARBA00022741"/>
    </source>
</evidence>
<dbReference type="Gene3D" id="3.40.50.300">
    <property type="entry name" value="P-loop containing nucleotide triphosphate hydrolases"/>
    <property type="match status" value="1"/>
</dbReference>
<evidence type="ECO:0000256" key="5">
    <source>
        <dbReference type="ARBA" id="ARBA00022840"/>
    </source>
</evidence>
<keyword evidence="2" id="KW-0813">Transport</keyword>
<dbReference type="SUPFAM" id="SSF52540">
    <property type="entry name" value="P-loop containing nucleoside triphosphate hydrolases"/>
    <property type="match status" value="1"/>
</dbReference>
<evidence type="ECO:0000313" key="10">
    <source>
        <dbReference type="Proteomes" id="UP001344906"/>
    </source>
</evidence>
<evidence type="ECO:0000256" key="2">
    <source>
        <dbReference type="ARBA" id="ARBA00022448"/>
    </source>
</evidence>
<evidence type="ECO:0000256" key="6">
    <source>
        <dbReference type="ARBA" id="ARBA00022967"/>
    </source>
</evidence>
<dbReference type="PANTHER" id="PTHR43553:SF24">
    <property type="entry name" value="ENERGY-COUPLING FACTOR TRANSPORTER ATP-BINDING PROTEIN ECFA1"/>
    <property type="match status" value="1"/>
</dbReference>
<evidence type="ECO:0000256" key="7">
    <source>
        <dbReference type="ARBA" id="ARBA00023136"/>
    </source>
</evidence>
<feature type="domain" description="ABC transporter" evidence="8">
    <location>
        <begin position="7"/>
        <end position="253"/>
    </location>
</feature>
<dbReference type="CDD" id="cd03225">
    <property type="entry name" value="ABC_cobalt_CbiO_domain1"/>
    <property type="match status" value="1"/>
</dbReference>
<gene>
    <name evidence="9" type="primary">ecfA1_2</name>
    <name evidence="9" type="ORF">KDH_70500</name>
</gene>
<keyword evidence="6" id="KW-1278">Translocase</keyword>
<evidence type="ECO:0000256" key="1">
    <source>
        <dbReference type="ARBA" id="ARBA00005417"/>
    </source>
</evidence>
<organism evidence="9 10">
    <name type="scientific">Dictyobacter halimunensis</name>
    <dbReference type="NCBI Taxonomy" id="3026934"/>
    <lineage>
        <taxon>Bacteria</taxon>
        <taxon>Bacillati</taxon>
        <taxon>Chloroflexota</taxon>
        <taxon>Ktedonobacteria</taxon>
        <taxon>Ktedonobacterales</taxon>
        <taxon>Dictyobacteraceae</taxon>
        <taxon>Dictyobacter</taxon>
    </lineage>
</organism>
<evidence type="ECO:0000256" key="3">
    <source>
        <dbReference type="ARBA" id="ARBA00022475"/>
    </source>
</evidence>
<proteinExistence type="inferred from homology"/>
<name>A0ABQ6G607_9CHLR</name>
<dbReference type="InterPro" id="IPR003439">
    <property type="entry name" value="ABC_transporter-like_ATP-bd"/>
</dbReference>
<keyword evidence="4" id="KW-0547">Nucleotide-binding</keyword>
<keyword evidence="5 9" id="KW-0067">ATP-binding</keyword>
<dbReference type="InterPro" id="IPR050095">
    <property type="entry name" value="ECF_ABC_transporter_ATP-bd"/>
</dbReference>
<reference evidence="9 10" key="1">
    <citation type="submission" date="2023-02" db="EMBL/GenBank/DDBJ databases">
        <title>Dictyobacter halimunensis sp. nov., a new member of the class Ktedonobacteria from forest soil in a geothermal area.</title>
        <authorList>
            <person name="Rachmania M.K."/>
            <person name="Ningsih F."/>
            <person name="Sakai Y."/>
            <person name="Yabe S."/>
            <person name="Yokota A."/>
            <person name="Sjamsuridzal W."/>
        </authorList>
    </citation>
    <scope>NUCLEOTIDE SEQUENCE [LARGE SCALE GENOMIC DNA]</scope>
    <source>
        <strain evidence="9 10">S3.2.2.5</strain>
    </source>
</reference>
<evidence type="ECO:0000313" key="9">
    <source>
        <dbReference type="EMBL" id="GLV60230.1"/>
    </source>
</evidence>
<accession>A0ABQ6G607</accession>